<dbReference type="GO" id="GO:0005829">
    <property type="term" value="C:cytosol"/>
    <property type="evidence" value="ECO:0007669"/>
    <property type="project" value="TreeGrafter"/>
</dbReference>
<dbReference type="PROSITE" id="PS01228">
    <property type="entry name" value="COF_1"/>
    <property type="match status" value="1"/>
</dbReference>
<proteinExistence type="predicted"/>
<dbReference type="GO" id="GO:0000287">
    <property type="term" value="F:magnesium ion binding"/>
    <property type="evidence" value="ECO:0007669"/>
    <property type="project" value="TreeGrafter"/>
</dbReference>
<dbReference type="Proteomes" id="UP000033166">
    <property type="component" value="Chromosome I"/>
</dbReference>
<gene>
    <name evidence="1" type="ORF">LACPI_0982</name>
</gene>
<dbReference type="GO" id="GO:0016791">
    <property type="term" value="F:phosphatase activity"/>
    <property type="evidence" value="ECO:0007669"/>
    <property type="project" value="TreeGrafter"/>
</dbReference>
<dbReference type="SFLD" id="SFLDS00003">
    <property type="entry name" value="Haloacid_Dehalogenase"/>
    <property type="match status" value="1"/>
</dbReference>
<dbReference type="Pfam" id="PF08282">
    <property type="entry name" value="Hydrolase_3"/>
    <property type="match status" value="1"/>
</dbReference>
<accession>A0A0D6DWS9</accession>
<dbReference type="AlphaFoldDB" id="A0A0D6DWS9"/>
<dbReference type="Gene3D" id="3.30.1240.10">
    <property type="match status" value="1"/>
</dbReference>
<dbReference type="SFLD" id="SFLDG01140">
    <property type="entry name" value="C2.B:_Phosphomannomutase_and_P"/>
    <property type="match status" value="1"/>
</dbReference>
<dbReference type="NCBIfam" id="TIGR00099">
    <property type="entry name" value="Cof-subfamily"/>
    <property type="match status" value="1"/>
</dbReference>
<evidence type="ECO:0000313" key="1">
    <source>
        <dbReference type="EMBL" id="CEN28182.1"/>
    </source>
</evidence>
<dbReference type="PANTHER" id="PTHR10000">
    <property type="entry name" value="PHOSPHOSERINE PHOSPHATASE"/>
    <property type="match status" value="1"/>
</dbReference>
<dbReference type="InterPro" id="IPR023214">
    <property type="entry name" value="HAD_sf"/>
</dbReference>
<dbReference type="EMBL" id="LN774769">
    <property type="protein sequence ID" value="CEN28182.1"/>
    <property type="molecule type" value="Genomic_DNA"/>
</dbReference>
<reference evidence="2" key="1">
    <citation type="submission" date="2015-01" db="EMBL/GenBank/DDBJ databases">
        <authorList>
            <person name="Andreevskaya M."/>
        </authorList>
    </citation>
    <scope>NUCLEOTIDE SEQUENCE [LARGE SCALE GENOMIC DNA]</scope>
    <source>
        <strain evidence="2">MKFS47</strain>
    </source>
</reference>
<dbReference type="InterPro" id="IPR000150">
    <property type="entry name" value="Cof"/>
</dbReference>
<protein>
    <submittedName>
        <fullName evidence="1">HAD-superfamily hydrolase</fullName>
    </submittedName>
</protein>
<dbReference type="PANTHER" id="PTHR10000:SF25">
    <property type="entry name" value="PHOSPHATASE YKRA-RELATED"/>
    <property type="match status" value="1"/>
</dbReference>
<name>A0A0D6DWS9_9LACT</name>
<dbReference type="InterPro" id="IPR036412">
    <property type="entry name" value="HAD-like_sf"/>
</dbReference>
<keyword evidence="1" id="KW-0378">Hydrolase</keyword>
<dbReference type="HOGENOM" id="CLU_044146_7_0_9"/>
<dbReference type="STRING" id="1364.LP2241_20546"/>
<dbReference type="RefSeq" id="WP_047915363.1">
    <property type="nucleotide sequence ID" value="NZ_LN774769.1"/>
</dbReference>
<dbReference type="NCBIfam" id="TIGR01484">
    <property type="entry name" value="HAD-SF-IIB"/>
    <property type="match status" value="1"/>
</dbReference>
<dbReference type="InterPro" id="IPR006379">
    <property type="entry name" value="HAD-SF_hydro_IIB"/>
</dbReference>
<dbReference type="KEGG" id="lpk:LACPI_0982"/>
<sequence>MDNINKHYHALAFFDLDGTLLNKNSELDESVSQALHTIRDNGILPIIATGRGHFELEELMAQSGITSAIAMNGQYIIVDGETIYHEPIPLVKLIELKLLAEDKNQVMAFYDKSGNWVSDVNQLVIDAYAHIDSPLPVVDNSRHLTDEVNMLLVFTDQADDVTYYRNLVPAFDYFKNTPFSIDIVNAGSNKGTGVKKVVELLGFTGQTYGFGDGPNDLHLLEAVDHATAMGNGIDELKAIADFVSTANTDNGIVNAFKHWDLL</sequence>
<dbReference type="SUPFAM" id="SSF56784">
    <property type="entry name" value="HAD-like"/>
    <property type="match status" value="1"/>
</dbReference>
<dbReference type="Gene3D" id="3.40.50.1000">
    <property type="entry name" value="HAD superfamily/HAD-like"/>
    <property type="match status" value="1"/>
</dbReference>
<evidence type="ECO:0000313" key="2">
    <source>
        <dbReference type="Proteomes" id="UP000033166"/>
    </source>
</evidence>
<organism evidence="1 2">
    <name type="scientific">Pseudolactococcus piscium MKFS47</name>
    <dbReference type="NCBI Taxonomy" id="297352"/>
    <lineage>
        <taxon>Bacteria</taxon>
        <taxon>Bacillati</taxon>
        <taxon>Bacillota</taxon>
        <taxon>Bacilli</taxon>
        <taxon>Lactobacillales</taxon>
        <taxon>Streptococcaceae</taxon>
        <taxon>Pseudolactococcus</taxon>
    </lineage>
</organism>